<keyword evidence="1" id="KW-0547">Nucleotide-binding</keyword>
<feature type="domain" description="ATP-grasp" evidence="2">
    <location>
        <begin position="103"/>
        <end position="290"/>
    </location>
</feature>
<reference evidence="4" key="1">
    <citation type="journal article" date="2019" name="Int. J. Syst. Evol. Microbiol.">
        <title>The Global Catalogue of Microorganisms (GCM) 10K type strain sequencing project: providing services to taxonomists for standard genome sequencing and annotation.</title>
        <authorList>
            <consortium name="The Broad Institute Genomics Platform"/>
            <consortium name="The Broad Institute Genome Sequencing Center for Infectious Disease"/>
            <person name="Wu L."/>
            <person name="Ma J."/>
        </authorList>
    </citation>
    <scope>NUCLEOTIDE SEQUENCE [LARGE SCALE GENOMIC DNA]</scope>
    <source>
        <strain evidence="4">JCM 17137</strain>
    </source>
</reference>
<accession>A0ABP7FEU0</accession>
<proteinExistence type="predicted"/>
<dbReference type="Gene3D" id="3.30.470.20">
    <property type="entry name" value="ATP-grasp fold, B domain"/>
    <property type="match status" value="1"/>
</dbReference>
<dbReference type="PANTHER" id="PTHR21621">
    <property type="entry name" value="RIBOSOMAL PROTEIN S6 MODIFICATION PROTEIN"/>
    <property type="match status" value="1"/>
</dbReference>
<comment type="caution">
    <text evidence="3">The sequence shown here is derived from an EMBL/GenBank/DDBJ whole genome shotgun (WGS) entry which is preliminary data.</text>
</comment>
<organism evidence="3 4">
    <name type="scientific">Salinactinospora qingdaonensis</name>
    <dbReference type="NCBI Taxonomy" id="702744"/>
    <lineage>
        <taxon>Bacteria</taxon>
        <taxon>Bacillati</taxon>
        <taxon>Actinomycetota</taxon>
        <taxon>Actinomycetes</taxon>
        <taxon>Streptosporangiales</taxon>
        <taxon>Nocardiopsidaceae</taxon>
        <taxon>Salinactinospora</taxon>
    </lineage>
</organism>
<evidence type="ECO:0000313" key="4">
    <source>
        <dbReference type="Proteomes" id="UP001500908"/>
    </source>
</evidence>
<dbReference type="EMBL" id="BAABDD010000006">
    <property type="protein sequence ID" value="GAA3737317.1"/>
    <property type="molecule type" value="Genomic_DNA"/>
</dbReference>
<protein>
    <submittedName>
        <fullName evidence="3">ATP-grasp ribosomal peptide maturase</fullName>
    </submittedName>
</protein>
<evidence type="ECO:0000313" key="3">
    <source>
        <dbReference type="EMBL" id="GAA3737317.1"/>
    </source>
</evidence>
<name>A0ABP7FEU0_9ACTN</name>
<dbReference type="InterPro" id="IPR011761">
    <property type="entry name" value="ATP-grasp"/>
</dbReference>
<keyword evidence="4" id="KW-1185">Reference proteome</keyword>
<dbReference type="SUPFAM" id="SSF56059">
    <property type="entry name" value="Glutathione synthetase ATP-binding domain-like"/>
    <property type="match status" value="1"/>
</dbReference>
<gene>
    <name evidence="3" type="primary">tgmB_3</name>
    <name evidence="3" type="ORF">GCM10022402_16650</name>
</gene>
<sequence>MDAADFPATVSMAATIDSGSAWSGTLTSPNGDTVDLGDIGTVYRRRPTQFGVDERMSAPEKAFAYGEARHGFGGVLSALEWGGCLWVNDPAAAVRADYKPVQLAAAAAAGLTIPPTLITSAPHAAYQWAQDLGRPVVYKPLSGVWHADEGRIRALYTSPVTDIADLLDPALARTAHLFQERVAEQFEARAVVVGSDVFTVRIDAAGEEARTDWRRDYDALTYTRITLPDEVASALVELHARLGLVYGAADLICDHTGNWVFLETNQSGEWAWLAEETGIPVAERLADLMEAGPAWTR</sequence>
<evidence type="ECO:0000259" key="2">
    <source>
        <dbReference type="PROSITE" id="PS50975"/>
    </source>
</evidence>
<evidence type="ECO:0000256" key="1">
    <source>
        <dbReference type="PROSITE-ProRule" id="PRU00409"/>
    </source>
</evidence>
<dbReference type="Proteomes" id="UP001500908">
    <property type="component" value="Unassembled WGS sequence"/>
</dbReference>
<dbReference type="PANTHER" id="PTHR21621:SF0">
    <property type="entry name" value="BETA-CITRYLGLUTAMATE SYNTHASE B-RELATED"/>
    <property type="match status" value="1"/>
</dbReference>
<keyword evidence="1" id="KW-0067">ATP-binding</keyword>
<dbReference type="PROSITE" id="PS50975">
    <property type="entry name" value="ATP_GRASP"/>
    <property type="match status" value="1"/>
</dbReference>